<gene>
    <name evidence="1" type="ORF">DPMN_054099</name>
</gene>
<dbReference type="AlphaFoldDB" id="A0A9D4CPA6"/>
<organism evidence="1 2">
    <name type="scientific">Dreissena polymorpha</name>
    <name type="common">Zebra mussel</name>
    <name type="synonym">Mytilus polymorpha</name>
    <dbReference type="NCBI Taxonomy" id="45954"/>
    <lineage>
        <taxon>Eukaryota</taxon>
        <taxon>Metazoa</taxon>
        <taxon>Spiralia</taxon>
        <taxon>Lophotrochozoa</taxon>
        <taxon>Mollusca</taxon>
        <taxon>Bivalvia</taxon>
        <taxon>Autobranchia</taxon>
        <taxon>Heteroconchia</taxon>
        <taxon>Euheterodonta</taxon>
        <taxon>Imparidentia</taxon>
        <taxon>Neoheterodontei</taxon>
        <taxon>Myida</taxon>
        <taxon>Dreissenoidea</taxon>
        <taxon>Dreissenidae</taxon>
        <taxon>Dreissena</taxon>
    </lineage>
</organism>
<reference evidence="1" key="1">
    <citation type="journal article" date="2019" name="bioRxiv">
        <title>The Genome of the Zebra Mussel, Dreissena polymorpha: A Resource for Invasive Species Research.</title>
        <authorList>
            <person name="McCartney M.A."/>
            <person name="Auch B."/>
            <person name="Kono T."/>
            <person name="Mallez S."/>
            <person name="Zhang Y."/>
            <person name="Obille A."/>
            <person name="Becker A."/>
            <person name="Abrahante J.E."/>
            <person name="Garbe J."/>
            <person name="Badalamenti J.P."/>
            <person name="Herman A."/>
            <person name="Mangelson H."/>
            <person name="Liachko I."/>
            <person name="Sullivan S."/>
            <person name="Sone E.D."/>
            <person name="Koren S."/>
            <person name="Silverstein K.A.T."/>
            <person name="Beckman K.B."/>
            <person name="Gohl D.M."/>
        </authorList>
    </citation>
    <scope>NUCLEOTIDE SEQUENCE</scope>
    <source>
        <strain evidence="1">Duluth1</strain>
        <tissue evidence="1">Whole animal</tissue>
    </source>
</reference>
<dbReference type="Proteomes" id="UP000828390">
    <property type="component" value="Unassembled WGS sequence"/>
</dbReference>
<accession>A0A9D4CPA6</accession>
<sequence>MLIGNLRRVHREFGSVGSFRIVYFRWLGGALFASIKRLVSWQVGQFPCVCERVNI</sequence>
<name>A0A9D4CPA6_DREPO</name>
<evidence type="ECO:0000313" key="2">
    <source>
        <dbReference type="Proteomes" id="UP000828390"/>
    </source>
</evidence>
<reference evidence="1" key="2">
    <citation type="submission" date="2020-11" db="EMBL/GenBank/DDBJ databases">
        <authorList>
            <person name="McCartney M.A."/>
            <person name="Auch B."/>
            <person name="Kono T."/>
            <person name="Mallez S."/>
            <person name="Becker A."/>
            <person name="Gohl D.M."/>
            <person name="Silverstein K.A.T."/>
            <person name="Koren S."/>
            <person name="Bechman K.B."/>
            <person name="Herman A."/>
            <person name="Abrahante J.E."/>
            <person name="Garbe J."/>
        </authorList>
    </citation>
    <scope>NUCLEOTIDE SEQUENCE</scope>
    <source>
        <strain evidence="1">Duluth1</strain>
        <tissue evidence="1">Whole animal</tissue>
    </source>
</reference>
<proteinExistence type="predicted"/>
<evidence type="ECO:0000313" key="1">
    <source>
        <dbReference type="EMBL" id="KAH3728152.1"/>
    </source>
</evidence>
<keyword evidence="2" id="KW-1185">Reference proteome</keyword>
<dbReference type="EMBL" id="JAIWYP010000012">
    <property type="protein sequence ID" value="KAH3728152.1"/>
    <property type="molecule type" value="Genomic_DNA"/>
</dbReference>
<protein>
    <submittedName>
        <fullName evidence="1">Uncharacterized protein</fullName>
    </submittedName>
</protein>
<comment type="caution">
    <text evidence="1">The sequence shown here is derived from an EMBL/GenBank/DDBJ whole genome shotgun (WGS) entry which is preliminary data.</text>
</comment>